<evidence type="ECO:0000313" key="2">
    <source>
        <dbReference type="EnsemblFungi" id="PTTG_25818-t43_1-p1"/>
    </source>
</evidence>
<dbReference type="EMBL" id="ADAS02000009">
    <property type="protein sequence ID" value="OAV98142.1"/>
    <property type="molecule type" value="Genomic_DNA"/>
</dbReference>
<name>A0A180H0X3_PUCT1</name>
<evidence type="ECO:0000313" key="1">
    <source>
        <dbReference type="EMBL" id="OAV98142.1"/>
    </source>
</evidence>
<keyword evidence="3" id="KW-1185">Reference proteome</keyword>
<dbReference type="VEuPathDB" id="FungiDB:PTTG_25818"/>
<protein>
    <submittedName>
        <fullName evidence="1 2">Uncharacterized protein</fullName>
    </submittedName>
</protein>
<accession>A0A180H0X3</accession>
<evidence type="ECO:0000313" key="3">
    <source>
        <dbReference type="Proteomes" id="UP000005240"/>
    </source>
</evidence>
<organism evidence="1">
    <name type="scientific">Puccinia triticina (isolate 1-1 / race 1 (BBBD))</name>
    <name type="common">Brown leaf rust fungus</name>
    <dbReference type="NCBI Taxonomy" id="630390"/>
    <lineage>
        <taxon>Eukaryota</taxon>
        <taxon>Fungi</taxon>
        <taxon>Dikarya</taxon>
        <taxon>Basidiomycota</taxon>
        <taxon>Pucciniomycotina</taxon>
        <taxon>Pucciniomycetes</taxon>
        <taxon>Pucciniales</taxon>
        <taxon>Pucciniaceae</taxon>
        <taxon>Puccinia</taxon>
    </lineage>
</organism>
<dbReference type="EnsemblFungi" id="PTTG_25818-t43_1">
    <property type="protein sequence ID" value="PTTG_25818-t43_1-p1"/>
    <property type="gene ID" value="PTTG_25818"/>
</dbReference>
<gene>
    <name evidence="1" type="ORF">PTTG_25818</name>
</gene>
<reference evidence="1" key="1">
    <citation type="submission" date="2009-11" db="EMBL/GenBank/DDBJ databases">
        <authorList>
            <consortium name="The Broad Institute Genome Sequencing Platform"/>
            <person name="Ward D."/>
            <person name="Feldgarden M."/>
            <person name="Earl A."/>
            <person name="Young S.K."/>
            <person name="Zeng Q."/>
            <person name="Koehrsen M."/>
            <person name="Alvarado L."/>
            <person name="Berlin A."/>
            <person name="Bochicchio J."/>
            <person name="Borenstein D."/>
            <person name="Chapman S.B."/>
            <person name="Chen Z."/>
            <person name="Engels R."/>
            <person name="Freedman E."/>
            <person name="Gellesch M."/>
            <person name="Goldberg J."/>
            <person name="Griggs A."/>
            <person name="Gujja S."/>
            <person name="Heilman E."/>
            <person name="Heiman D."/>
            <person name="Hepburn T."/>
            <person name="Howarth C."/>
            <person name="Jen D."/>
            <person name="Larson L."/>
            <person name="Lewis B."/>
            <person name="Mehta T."/>
            <person name="Park D."/>
            <person name="Pearson M."/>
            <person name="Roberts A."/>
            <person name="Saif S."/>
            <person name="Shea T."/>
            <person name="Shenoy N."/>
            <person name="Sisk P."/>
            <person name="Stolte C."/>
            <person name="Sykes S."/>
            <person name="Thomson T."/>
            <person name="Walk T."/>
            <person name="White J."/>
            <person name="Yandava C."/>
            <person name="Izard J."/>
            <person name="Baranova O.V."/>
            <person name="Blanton J.M."/>
            <person name="Tanner A.C."/>
            <person name="Dewhirst F.E."/>
            <person name="Haas B."/>
            <person name="Nusbaum C."/>
            <person name="Birren B."/>
        </authorList>
    </citation>
    <scope>NUCLEOTIDE SEQUENCE [LARGE SCALE GENOMIC DNA]</scope>
    <source>
        <strain evidence="1">1-1 BBBD Race 1</strain>
    </source>
</reference>
<proteinExistence type="predicted"/>
<sequence length="175" mass="18352">MPTRRRGVPSLSARSCDLAVGCGSPSCPWGTRLAMGNLETGSLGTRVAARGGCGRGPVHTDGRGNVTQFCVAPDGPCSIYKLFAKGAHSPIRSPKSNPADELSAPHSSTHHMFSQKLNPVMFQVPKPIMMLALVLLACSLPAPASSAPGQVADRPLGLESRELRCTCRLYGGCHC</sequence>
<reference evidence="2" key="4">
    <citation type="submission" date="2025-05" db="UniProtKB">
        <authorList>
            <consortium name="EnsemblFungi"/>
        </authorList>
    </citation>
    <scope>IDENTIFICATION</scope>
    <source>
        <strain evidence="2">isolate 1-1 / race 1 (BBBD)</strain>
    </source>
</reference>
<reference evidence="2 3" key="3">
    <citation type="journal article" date="2017" name="G3 (Bethesda)">
        <title>Comparative analysis highlights variable genome content of wheat rusts and divergence of the mating loci.</title>
        <authorList>
            <person name="Cuomo C.A."/>
            <person name="Bakkeren G."/>
            <person name="Khalil H.B."/>
            <person name="Panwar V."/>
            <person name="Joly D."/>
            <person name="Linning R."/>
            <person name="Sakthikumar S."/>
            <person name="Song X."/>
            <person name="Adiconis X."/>
            <person name="Fan L."/>
            <person name="Goldberg J.M."/>
            <person name="Levin J.Z."/>
            <person name="Young S."/>
            <person name="Zeng Q."/>
            <person name="Anikster Y."/>
            <person name="Bruce M."/>
            <person name="Wang M."/>
            <person name="Yin C."/>
            <person name="McCallum B."/>
            <person name="Szabo L.J."/>
            <person name="Hulbert S."/>
            <person name="Chen X."/>
            <person name="Fellers J.P."/>
        </authorList>
    </citation>
    <scope>NUCLEOTIDE SEQUENCE</scope>
    <source>
        <strain evidence="2">isolate 1-1 / race 1 (BBBD)</strain>
        <strain evidence="3">Isolate 1-1 / race 1 (BBBD)</strain>
    </source>
</reference>
<reference evidence="1" key="2">
    <citation type="submission" date="2016-05" db="EMBL/GenBank/DDBJ databases">
        <title>Comparative analysis highlights variable genome content of wheat rusts and divergence of the mating loci.</title>
        <authorList>
            <person name="Cuomo C.A."/>
            <person name="Bakkeren G."/>
            <person name="Szabo L."/>
            <person name="Khalil H."/>
            <person name="Joly D."/>
            <person name="Goldberg J."/>
            <person name="Young S."/>
            <person name="Zeng Q."/>
            <person name="Fellers J."/>
        </authorList>
    </citation>
    <scope>NUCLEOTIDE SEQUENCE [LARGE SCALE GENOMIC DNA]</scope>
    <source>
        <strain evidence="1">1-1 BBBD Race 1</strain>
    </source>
</reference>
<dbReference type="AlphaFoldDB" id="A0A180H0X3"/>
<dbReference type="Proteomes" id="UP000005240">
    <property type="component" value="Unassembled WGS sequence"/>
</dbReference>